<evidence type="ECO:0000313" key="8">
    <source>
        <dbReference type="EMBL" id="PWV64868.1"/>
    </source>
</evidence>
<dbReference type="NCBIfam" id="TIGR03837">
    <property type="entry name" value="efp_Arg_rhamno"/>
    <property type="match status" value="1"/>
</dbReference>
<comment type="similarity">
    <text evidence="4">Belongs to the glycosyltransferase 104 family.</text>
</comment>
<name>A0A317MZW3_9GAMM</name>
<comment type="caution">
    <text evidence="8">The sequence shown here is derived from an EMBL/GenBank/DDBJ whole genome shotgun (WGS) entry which is preliminary data.</text>
</comment>
<dbReference type="PIRSF" id="PIRSF015557">
    <property type="entry name" value="UCP015557"/>
    <property type="match status" value="1"/>
</dbReference>
<sequence length="383" mass="42232">MSRPPAPCHTAPAQRWDLWCRVVDNYGDAGVCWRLARQLAAEYGLAVQLWIDRPEALARLQPGIDPARPRQHCAGVDILRWDADSGASPPGAVLIEAFACELPVALRAQLAVTRPLWINLEYLSAEDWIDGCHGLPSPQAGGVAKYFYFPGFTPASGGLICEATCRSARAAWDETAARGWLAAHGIDARGGERRLSLFAYEQAALGEWLEQLASGEPWLLLVPEGRILEALGAWAGQPLAAGSRYARGALRLAVLPFLDQDDYDRLLWSCTLNAVRGEDSFVRAQWARRPLLWQAYRQAQDAHFDKLDAWLQRWLAGLDAGVADATRRFQLAWNRERDVAAAWPEFAAVLPALEQHAAGWAEQLLHDGDLAAKLVQFTASRLG</sequence>
<organism evidence="8 9">
    <name type="scientific">Plasticicumulans acidivorans</name>
    <dbReference type="NCBI Taxonomy" id="886464"/>
    <lineage>
        <taxon>Bacteria</taxon>
        <taxon>Pseudomonadati</taxon>
        <taxon>Pseudomonadota</taxon>
        <taxon>Gammaproteobacteria</taxon>
        <taxon>Candidatus Competibacteraceae</taxon>
        <taxon>Plasticicumulans</taxon>
    </lineage>
</organism>
<protein>
    <recommendedName>
        <fullName evidence="5">Protein-arginine rhamnosyltransferase</fullName>
    </recommendedName>
    <alternativeName>
        <fullName evidence="6">EF-P arginine rhamnosyltransferase</fullName>
    </alternativeName>
</protein>
<evidence type="ECO:0000256" key="3">
    <source>
        <dbReference type="ARBA" id="ARBA00024303"/>
    </source>
</evidence>
<keyword evidence="9" id="KW-1185">Reference proteome</keyword>
<evidence type="ECO:0000256" key="5">
    <source>
        <dbReference type="ARBA" id="ARBA00024416"/>
    </source>
</evidence>
<evidence type="ECO:0000256" key="6">
    <source>
        <dbReference type="ARBA" id="ARBA00030025"/>
    </source>
</evidence>
<accession>A0A317MZW3</accession>
<evidence type="ECO:0000256" key="7">
    <source>
        <dbReference type="ARBA" id="ARBA00048472"/>
    </source>
</evidence>
<evidence type="ECO:0000313" key="9">
    <source>
        <dbReference type="Proteomes" id="UP000246569"/>
    </source>
</evidence>
<keyword evidence="2" id="KW-0808">Transferase</keyword>
<comment type="catalytic activity">
    <reaction evidence="7">
        <text>dTDP-beta-L-rhamnose + L-arginyl-[protein] = N(omega)-(alpha-L-rhamnosyl)-L-arginyl-[protein] + dTDP + H(+)</text>
        <dbReference type="Rhea" id="RHEA:66692"/>
        <dbReference type="Rhea" id="RHEA-COMP:10532"/>
        <dbReference type="Rhea" id="RHEA-COMP:17096"/>
        <dbReference type="ChEBI" id="CHEBI:15378"/>
        <dbReference type="ChEBI" id="CHEBI:29965"/>
        <dbReference type="ChEBI" id="CHEBI:57510"/>
        <dbReference type="ChEBI" id="CHEBI:58369"/>
        <dbReference type="ChEBI" id="CHEBI:167445"/>
    </reaction>
    <physiologicalReaction direction="left-to-right" evidence="7">
        <dbReference type="Rhea" id="RHEA:66693"/>
    </physiologicalReaction>
</comment>
<dbReference type="InterPro" id="IPR016633">
    <property type="entry name" value="EarP"/>
</dbReference>
<gene>
    <name evidence="8" type="ORF">C7443_102522</name>
</gene>
<keyword evidence="1" id="KW-0328">Glycosyltransferase</keyword>
<comment type="function">
    <text evidence="3">Protein-arginine rhamnosyltransferase that catalyzes the transfer of a single rhamnose to elongation factor P (EF-P) on 'Lys-32', a modification required for EF-P-dependent rescue of polyproline stalled ribosomes.</text>
</comment>
<evidence type="ECO:0000256" key="4">
    <source>
        <dbReference type="ARBA" id="ARBA00024346"/>
    </source>
</evidence>
<proteinExistence type="inferred from homology"/>
<evidence type="ECO:0000256" key="2">
    <source>
        <dbReference type="ARBA" id="ARBA00022679"/>
    </source>
</evidence>
<dbReference type="Proteomes" id="UP000246569">
    <property type="component" value="Unassembled WGS sequence"/>
</dbReference>
<dbReference type="EMBL" id="QGTJ01000002">
    <property type="protein sequence ID" value="PWV64868.1"/>
    <property type="molecule type" value="Genomic_DNA"/>
</dbReference>
<dbReference type="GO" id="GO:0106361">
    <property type="term" value="F:protein-arginine rhamnosyltransferase activity"/>
    <property type="evidence" value="ECO:0007669"/>
    <property type="project" value="InterPro"/>
</dbReference>
<dbReference type="OrthoDB" id="209085at2"/>
<dbReference type="AlphaFoldDB" id="A0A317MZW3"/>
<reference evidence="8 9" key="1">
    <citation type="submission" date="2018-05" db="EMBL/GenBank/DDBJ databases">
        <title>Genomic Encyclopedia of Type Strains, Phase IV (KMG-IV): sequencing the most valuable type-strain genomes for metagenomic binning, comparative biology and taxonomic classification.</title>
        <authorList>
            <person name="Goeker M."/>
        </authorList>
    </citation>
    <scope>NUCLEOTIDE SEQUENCE [LARGE SCALE GENOMIC DNA]</scope>
    <source>
        <strain evidence="8 9">DSM 23606</strain>
    </source>
</reference>
<dbReference type="RefSeq" id="WP_110017490.1">
    <property type="nucleotide sequence ID" value="NZ_QGTJ01000002.1"/>
</dbReference>
<dbReference type="Pfam" id="PF10093">
    <property type="entry name" value="EarP"/>
    <property type="match status" value="1"/>
</dbReference>
<evidence type="ECO:0000256" key="1">
    <source>
        <dbReference type="ARBA" id="ARBA00022676"/>
    </source>
</evidence>